<dbReference type="SUPFAM" id="SSF51556">
    <property type="entry name" value="Metallo-dependent hydrolases"/>
    <property type="match status" value="1"/>
</dbReference>
<feature type="domain" description="Amidohydrolase-related" evidence="1">
    <location>
        <begin position="295"/>
        <end position="465"/>
    </location>
</feature>
<dbReference type="Proteomes" id="UP001500575">
    <property type="component" value="Unassembled WGS sequence"/>
</dbReference>
<dbReference type="SUPFAM" id="SSF51338">
    <property type="entry name" value="Composite domain of metallo-dependent hydrolases"/>
    <property type="match status" value="1"/>
</dbReference>
<sequence>MSQHDLIVRNAQVVRPGAESPKPLDVAVRDGVFSAIEETIDPSSATTVVDAEGRHLFPGVVDVHQHWGIYNPLSEDAATESRAAAQGGVTTGITYIRTGAYYLNKSGPYRELFPEILSSVEGRAYVDYAFHVAPILREHLDEIPALVGEFGVPSFKIFMFYGSHGLHGRSTDQSSFLMMPEDESYDYAHFEFIMRRLQEVREDERFATDRDVVSLSLHCETAEIMRAYTEIVEKEGRLTGLEAYSASRPPHSEGLAITIASYLAHETELPNINLLHLSSRKAIEAAMLMQSTFPHIDFRREVTIGHLLADFTTGGVGGKVNPPLRSREDVEALWEHLLAGHVSWVTSDHACCREETKFGEPADDVFLAKSGFGGTEYLLSGMVSEGRRRGLSYNRIAELVAASPARRFGLRTKGDLAVGFDADFCLVDDDVEYAVRAEDSFSTQEYSPLEGYQMTARVTDTYLRGAPVLTDGSIVGEPRGAFVRRSGG</sequence>
<keyword evidence="3" id="KW-1185">Reference proteome</keyword>
<protein>
    <submittedName>
        <fullName evidence="2">Dihydropyrimidinase</fullName>
    </submittedName>
</protein>
<evidence type="ECO:0000313" key="3">
    <source>
        <dbReference type="Proteomes" id="UP001500575"/>
    </source>
</evidence>
<proteinExistence type="predicted"/>
<dbReference type="Gene3D" id="2.30.40.10">
    <property type="entry name" value="Urease, subunit C, domain 1"/>
    <property type="match status" value="1"/>
</dbReference>
<name>A0ABP5JZC1_9ACTN</name>
<gene>
    <name evidence="2" type="primary">hydA_2</name>
    <name evidence="2" type="ORF">GCM10009843_17920</name>
</gene>
<evidence type="ECO:0000313" key="2">
    <source>
        <dbReference type="EMBL" id="GAA2122642.1"/>
    </source>
</evidence>
<dbReference type="InterPro" id="IPR032466">
    <property type="entry name" value="Metal_Hydrolase"/>
</dbReference>
<reference evidence="3" key="1">
    <citation type="journal article" date="2019" name="Int. J. Syst. Evol. Microbiol.">
        <title>The Global Catalogue of Microorganisms (GCM) 10K type strain sequencing project: providing services to taxonomists for standard genome sequencing and annotation.</title>
        <authorList>
            <consortium name="The Broad Institute Genomics Platform"/>
            <consortium name="The Broad Institute Genome Sequencing Center for Infectious Disease"/>
            <person name="Wu L."/>
            <person name="Ma J."/>
        </authorList>
    </citation>
    <scope>NUCLEOTIDE SEQUENCE [LARGE SCALE GENOMIC DNA]</scope>
    <source>
        <strain evidence="3">JCM 16021</strain>
    </source>
</reference>
<dbReference type="InterPro" id="IPR011059">
    <property type="entry name" value="Metal-dep_hydrolase_composite"/>
</dbReference>
<dbReference type="RefSeq" id="WP_344303353.1">
    <property type="nucleotide sequence ID" value="NZ_BAAAQQ010000009.1"/>
</dbReference>
<accession>A0ABP5JZC1</accession>
<evidence type="ECO:0000259" key="1">
    <source>
        <dbReference type="Pfam" id="PF01979"/>
    </source>
</evidence>
<dbReference type="PANTHER" id="PTHR43668">
    <property type="entry name" value="ALLANTOINASE"/>
    <property type="match status" value="1"/>
</dbReference>
<comment type="caution">
    <text evidence="2">The sequence shown here is derived from an EMBL/GenBank/DDBJ whole genome shotgun (WGS) entry which is preliminary data.</text>
</comment>
<dbReference type="InterPro" id="IPR006680">
    <property type="entry name" value="Amidohydro-rel"/>
</dbReference>
<dbReference type="InterPro" id="IPR050138">
    <property type="entry name" value="DHOase/Allantoinase_Hydrolase"/>
</dbReference>
<dbReference type="EMBL" id="BAAAQQ010000009">
    <property type="protein sequence ID" value="GAA2122642.1"/>
    <property type="molecule type" value="Genomic_DNA"/>
</dbReference>
<dbReference type="PANTHER" id="PTHR43668:SF4">
    <property type="entry name" value="ALLANTOINASE"/>
    <property type="match status" value="1"/>
</dbReference>
<dbReference type="Gene3D" id="3.20.20.140">
    <property type="entry name" value="Metal-dependent hydrolases"/>
    <property type="match status" value="1"/>
</dbReference>
<dbReference type="Pfam" id="PF01979">
    <property type="entry name" value="Amidohydro_1"/>
    <property type="match status" value="1"/>
</dbReference>
<organism evidence="2 3">
    <name type="scientific">Nocardioides bigeumensis</name>
    <dbReference type="NCBI Taxonomy" id="433657"/>
    <lineage>
        <taxon>Bacteria</taxon>
        <taxon>Bacillati</taxon>
        <taxon>Actinomycetota</taxon>
        <taxon>Actinomycetes</taxon>
        <taxon>Propionibacteriales</taxon>
        <taxon>Nocardioidaceae</taxon>
        <taxon>Nocardioides</taxon>
    </lineage>
</organism>